<dbReference type="EMBL" id="CAJVPY010001073">
    <property type="protein sequence ID" value="CAG8505954.1"/>
    <property type="molecule type" value="Genomic_DNA"/>
</dbReference>
<reference evidence="1" key="1">
    <citation type="submission" date="2021-06" db="EMBL/GenBank/DDBJ databases">
        <authorList>
            <person name="Kallberg Y."/>
            <person name="Tangrot J."/>
            <person name="Rosling A."/>
        </authorList>
    </citation>
    <scope>NUCLEOTIDE SEQUENCE</scope>
    <source>
        <strain evidence="1">MA453B</strain>
    </source>
</reference>
<gene>
    <name evidence="1" type="ORF">DERYTH_LOCUS3140</name>
</gene>
<keyword evidence="2" id="KW-1185">Reference proteome</keyword>
<evidence type="ECO:0000313" key="1">
    <source>
        <dbReference type="EMBL" id="CAG8505954.1"/>
    </source>
</evidence>
<proteinExistence type="predicted"/>
<dbReference type="Proteomes" id="UP000789405">
    <property type="component" value="Unassembled WGS sequence"/>
</dbReference>
<name>A0A9N9F348_9GLOM</name>
<sequence>MRSNDNHTVASFSRFGIVAGDFRLSSPYFIAFGVLLLESL</sequence>
<organism evidence="1 2">
    <name type="scientific">Dentiscutata erythropus</name>
    <dbReference type="NCBI Taxonomy" id="1348616"/>
    <lineage>
        <taxon>Eukaryota</taxon>
        <taxon>Fungi</taxon>
        <taxon>Fungi incertae sedis</taxon>
        <taxon>Mucoromycota</taxon>
        <taxon>Glomeromycotina</taxon>
        <taxon>Glomeromycetes</taxon>
        <taxon>Diversisporales</taxon>
        <taxon>Gigasporaceae</taxon>
        <taxon>Dentiscutata</taxon>
    </lineage>
</organism>
<protein>
    <submittedName>
        <fullName evidence="1">9443_t:CDS:1</fullName>
    </submittedName>
</protein>
<dbReference type="AlphaFoldDB" id="A0A9N9F348"/>
<accession>A0A9N9F348</accession>
<evidence type="ECO:0000313" key="2">
    <source>
        <dbReference type="Proteomes" id="UP000789405"/>
    </source>
</evidence>
<comment type="caution">
    <text evidence="1">The sequence shown here is derived from an EMBL/GenBank/DDBJ whole genome shotgun (WGS) entry which is preliminary data.</text>
</comment>